<dbReference type="InterPro" id="IPR054832">
    <property type="entry name" value="transpos_IS91"/>
</dbReference>
<organism evidence="3 4">
    <name type="scientific">Candidatus Scalindua rubra</name>
    <dbReference type="NCBI Taxonomy" id="1872076"/>
    <lineage>
        <taxon>Bacteria</taxon>
        <taxon>Pseudomonadati</taxon>
        <taxon>Planctomycetota</taxon>
        <taxon>Candidatus Brocadiia</taxon>
        <taxon>Candidatus Brocadiales</taxon>
        <taxon>Candidatus Scalinduaceae</taxon>
        <taxon>Candidatus Scalindua</taxon>
    </lineage>
</organism>
<dbReference type="GO" id="GO:0004803">
    <property type="term" value="F:transposase activity"/>
    <property type="evidence" value="ECO:0007669"/>
    <property type="project" value="InterPro"/>
</dbReference>
<evidence type="ECO:0000259" key="2">
    <source>
        <dbReference type="Pfam" id="PF14319"/>
    </source>
</evidence>
<reference evidence="3 4" key="1">
    <citation type="submission" date="2016-07" db="EMBL/GenBank/DDBJ databases">
        <title>Draft genome of Scalindua rubra, obtained from a brine-seawater interface in the Red Sea, sheds light on salt adaptation in anammox bacteria.</title>
        <authorList>
            <person name="Speth D.R."/>
            <person name="Lagkouvardos I."/>
            <person name="Wang Y."/>
            <person name="Qian P.-Y."/>
            <person name="Dutilh B.E."/>
            <person name="Jetten M.S."/>
        </authorList>
    </citation>
    <scope>NUCLEOTIDE SEQUENCE [LARGE SCALE GENOMIC DNA]</scope>
    <source>
        <strain evidence="3">BSI-1</strain>
    </source>
</reference>
<dbReference type="Proteomes" id="UP000094056">
    <property type="component" value="Unassembled WGS sequence"/>
</dbReference>
<feature type="domain" description="Transposase zinc-binding" evidence="2">
    <location>
        <begin position="15"/>
        <end position="104"/>
    </location>
</feature>
<feature type="domain" description="Transposase IS801/IS1294" evidence="1">
    <location>
        <begin position="146"/>
        <end position="337"/>
    </location>
</feature>
<dbReference type="AlphaFoldDB" id="A0A1E3XAB6"/>
<dbReference type="GO" id="GO:0003677">
    <property type="term" value="F:DNA binding"/>
    <property type="evidence" value="ECO:0007669"/>
    <property type="project" value="InterPro"/>
</dbReference>
<sequence>MNIPHRLNKIEVGDIFRQYGDAYRKSHKLPLQSLKAMNAIEICRTAALGGHVDVCDSCGHSRNTYNSCRNRHCPKCQSLAKERRLKARKKELLPVSYLHGVLTIPYELNPIALINQKEIYDILFKSGTQTLRELGLDPKHLGAEIGIIAILHTWGQNLMDHPHLHCIAPCGGLSEDGKKWLLPRKTTKRKKFFVHVNVVSDLFKKKFLYYFKGLYLRGKIKFVGKIANLGNRQEFEKFCGNLLKKKWITYIKKPFGGPEQVIEYLGRYTHRVAISNERIIRLENDRVTFRYRDYRDGNKNKQMTLDVFEFIRRFLLHILPFKYFKIRYYGLFNNRNRKKKIKICKEILGSLVDKEELPKTESWEELLFRLTGKDPRICPCCGKGKMVRKGKLLPERQFAIKI</sequence>
<dbReference type="InterPro" id="IPR007069">
    <property type="entry name" value="Transposase_32"/>
</dbReference>
<proteinExistence type="predicted"/>
<dbReference type="EMBL" id="MAYW01000058">
    <property type="protein sequence ID" value="ODS32543.1"/>
    <property type="molecule type" value="Genomic_DNA"/>
</dbReference>
<dbReference type="PANTHER" id="PTHR37023:SF1">
    <property type="entry name" value="ISSOD25 TRANSPOSASE TNPA_ISSOD25"/>
    <property type="match status" value="1"/>
</dbReference>
<evidence type="ECO:0000313" key="4">
    <source>
        <dbReference type="Proteomes" id="UP000094056"/>
    </source>
</evidence>
<dbReference type="Pfam" id="PF14319">
    <property type="entry name" value="Zn_Tnp_IS91"/>
    <property type="match status" value="1"/>
</dbReference>
<evidence type="ECO:0000313" key="3">
    <source>
        <dbReference type="EMBL" id="ODS32543.1"/>
    </source>
</evidence>
<dbReference type="Pfam" id="PF04986">
    <property type="entry name" value="Y2_Tnp"/>
    <property type="match status" value="1"/>
</dbReference>
<protein>
    <submittedName>
        <fullName evidence="3">Putative transposase</fullName>
    </submittedName>
</protein>
<dbReference type="GO" id="GO:0006313">
    <property type="term" value="P:DNA transposition"/>
    <property type="evidence" value="ECO:0007669"/>
    <property type="project" value="InterPro"/>
</dbReference>
<comment type="caution">
    <text evidence="3">The sequence shown here is derived from an EMBL/GenBank/DDBJ whole genome shotgun (WGS) entry which is preliminary data.</text>
</comment>
<evidence type="ECO:0000259" key="1">
    <source>
        <dbReference type="Pfam" id="PF04986"/>
    </source>
</evidence>
<accession>A0A1E3XAB6</accession>
<dbReference type="InterPro" id="IPR026889">
    <property type="entry name" value="Zn_Tnp"/>
</dbReference>
<dbReference type="PANTHER" id="PTHR37023">
    <property type="entry name" value="TRANSPOSASE"/>
    <property type="match status" value="1"/>
</dbReference>
<gene>
    <name evidence="3" type="ORF">SCARUB_02343</name>
</gene>
<name>A0A1E3XAB6_9BACT</name>
<dbReference type="NCBIfam" id="NF033538">
    <property type="entry name" value="transpos_IS91"/>
    <property type="match status" value="1"/>
</dbReference>